<organism evidence="1 2">
    <name type="scientific">Streptomyces phaeochromogenes</name>
    <dbReference type="NCBI Taxonomy" id="1923"/>
    <lineage>
        <taxon>Bacteria</taxon>
        <taxon>Bacillati</taxon>
        <taxon>Actinomycetota</taxon>
        <taxon>Actinomycetes</taxon>
        <taxon>Kitasatosporales</taxon>
        <taxon>Streptomycetaceae</taxon>
        <taxon>Streptomyces</taxon>
        <taxon>Streptomyces phaeochromogenes group</taxon>
    </lineage>
</organism>
<protein>
    <submittedName>
        <fullName evidence="1">Uncharacterized protein</fullName>
    </submittedName>
</protein>
<gene>
    <name evidence="1" type="ORF">OHB35_35730</name>
</gene>
<name>A0ABZ1HWZ3_STRPH</name>
<proteinExistence type="predicted"/>
<keyword evidence="2" id="KW-1185">Reference proteome</keyword>
<dbReference type="RefSeq" id="WP_326763220.1">
    <property type="nucleotide sequence ID" value="NZ_CP109135.1"/>
</dbReference>
<dbReference type="Proteomes" id="UP001340816">
    <property type="component" value="Chromosome"/>
</dbReference>
<sequence>MLLIEYAQVKDEQKARIGFRGNLLYATVCADEGRVLWLRRGRLSEVTDSPEIRHLEQAGRYDDFVVHPDGDLLAAAGSTELVRVWHWNG</sequence>
<evidence type="ECO:0000313" key="1">
    <source>
        <dbReference type="EMBL" id="WSD22058.1"/>
    </source>
</evidence>
<dbReference type="EMBL" id="CP109135">
    <property type="protein sequence ID" value="WSD22058.1"/>
    <property type="molecule type" value="Genomic_DNA"/>
</dbReference>
<accession>A0ABZ1HWZ3</accession>
<reference evidence="1 2" key="1">
    <citation type="submission" date="2022-10" db="EMBL/GenBank/DDBJ databases">
        <title>The complete genomes of actinobacterial strains from the NBC collection.</title>
        <authorList>
            <person name="Joergensen T.S."/>
            <person name="Alvarez Arevalo M."/>
            <person name="Sterndorff E.B."/>
            <person name="Faurdal D."/>
            <person name="Vuksanovic O."/>
            <person name="Mourched A.-S."/>
            <person name="Charusanti P."/>
            <person name="Shaw S."/>
            <person name="Blin K."/>
            <person name="Weber T."/>
        </authorList>
    </citation>
    <scope>NUCLEOTIDE SEQUENCE [LARGE SCALE GENOMIC DNA]</scope>
    <source>
        <strain evidence="1 2">NBC 01752</strain>
    </source>
</reference>
<evidence type="ECO:0000313" key="2">
    <source>
        <dbReference type="Proteomes" id="UP001340816"/>
    </source>
</evidence>
<dbReference type="SUPFAM" id="SSF63829">
    <property type="entry name" value="Calcium-dependent phosphotriesterase"/>
    <property type="match status" value="1"/>
</dbReference>